<evidence type="ECO:0000256" key="1">
    <source>
        <dbReference type="SAM" id="MobiDB-lite"/>
    </source>
</evidence>
<reference evidence="3" key="2">
    <citation type="submission" date="2019-07" db="EMBL/GenBank/DDBJ databases">
        <authorList>
            <person name="Seetharam A."/>
            <person name="Woodhouse M."/>
            <person name="Cannon E."/>
        </authorList>
    </citation>
    <scope>NUCLEOTIDE SEQUENCE [LARGE SCALE GENOMIC DNA]</scope>
    <source>
        <strain evidence="3">cv. B73</strain>
    </source>
</reference>
<protein>
    <submittedName>
        <fullName evidence="3">Uncharacterized protein</fullName>
    </submittedName>
</protein>
<keyword evidence="2" id="KW-0812">Transmembrane</keyword>
<evidence type="ECO:0000313" key="4">
    <source>
        <dbReference type="Proteomes" id="UP000007305"/>
    </source>
</evidence>
<keyword evidence="2" id="KW-0472">Membrane</keyword>
<feature type="transmembrane region" description="Helical" evidence="2">
    <location>
        <begin position="29"/>
        <end position="55"/>
    </location>
</feature>
<dbReference type="AlphaFoldDB" id="A0A804LE89"/>
<dbReference type="Proteomes" id="UP000007305">
    <property type="component" value="Chromosome 1"/>
</dbReference>
<dbReference type="InParanoid" id="A0A804LE89"/>
<evidence type="ECO:0000256" key="2">
    <source>
        <dbReference type="SAM" id="Phobius"/>
    </source>
</evidence>
<reference evidence="3" key="3">
    <citation type="submission" date="2021-05" db="UniProtKB">
        <authorList>
            <consortium name="EnsemblPlants"/>
        </authorList>
    </citation>
    <scope>IDENTIFICATION</scope>
    <source>
        <strain evidence="3">cv. B73</strain>
    </source>
</reference>
<dbReference type="EnsemblPlants" id="Zm00001eb005120_T001">
    <property type="protein sequence ID" value="Zm00001eb005120_P001"/>
    <property type="gene ID" value="Zm00001eb005120"/>
</dbReference>
<name>A0A804LE89_MAIZE</name>
<evidence type="ECO:0000313" key="3">
    <source>
        <dbReference type="EnsemblPlants" id="Zm00001eb005120_P001"/>
    </source>
</evidence>
<proteinExistence type="predicted"/>
<sequence>MCRSSKSLGLSPADDDNDHMEYVIVLPHLMHLLFVGFVFTKLVLFAVVVNLPWIFAPRVVQHYYKARDLPPSGRSSFNPPKPRRREHSSAATAPFSSAVSSACCISIDLAGLAPSRAGSFVNRQRARSALVYI</sequence>
<keyword evidence="2" id="KW-1133">Transmembrane helix</keyword>
<reference evidence="4" key="1">
    <citation type="submission" date="2015-12" db="EMBL/GenBank/DDBJ databases">
        <title>Update maize B73 reference genome by single molecule sequencing technologies.</title>
        <authorList>
            <consortium name="Maize Genome Sequencing Project"/>
            <person name="Ware D."/>
        </authorList>
    </citation>
    <scope>NUCLEOTIDE SEQUENCE [LARGE SCALE GENOMIC DNA]</scope>
    <source>
        <strain evidence="4">cv. B73</strain>
    </source>
</reference>
<dbReference type="Gramene" id="Zm00001eb005120_T001">
    <property type="protein sequence ID" value="Zm00001eb005120_P001"/>
    <property type="gene ID" value="Zm00001eb005120"/>
</dbReference>
<feature type="region of interest" description="Disordered" evidence="1">
    <location>
        <begin position="68"/>
        <end position="94"/>
    </location>
</feature>
<organism evidence="3 4">
    <name type="scientific">Zea mays</name>
    <name type="common">Maize</name>
    <dbReference type="NCBI Taxonomy" id="4577"/>
    <lineage>
        <taxon>Eukaryota</taxon>
        <taxon>Viridiplantae</taxon>
        <taxon>Streptophyta</taxon>
        <taxon>Embryophyta</taxon>
        <taxon>Tracheophyta</taxon>
        <taxon>Spermatophyta</taxon>
        <taxon>Magnoliopsida</taxon>
        <taxon>Liliopsida</taxon>
        <taxon>Poales</taxon>
        <taxon>Poaceae</taxon>
        <taxon>PACMAD clade</taxon>
        <taxon>Panicoideae</taxon>
        <taxon>Andropogonodae</taxon>
        <taxon>Andropogoneae</taxon>
        <taxon>Tripsacinae</taxon>
        <taxon>Zea</taxon>
    </lineage>
</organism>
<accession>A0A804LE89</accession>
<keyword evidence="4" id="KW-1185">Reference proteome</keyword>